<dbReference type="Pfam" id="PF02826">
    <property type="entry name" value="2-Hacid_dh_C"/>
    <property type="match status" value="1"/>
</dbReference>
<sequence length="320" mass="32014">MNCLIVQPIHEAGLARLRAAGITPVACPDARMATVARMLPGMTAAITRDAGFSAEAFAAADGLRVVAVHGSGHDAVDKAAATEKGVLVANAPGLNARSVAELAVGLAVAASRGIAAGDAAERAGAPGFRYSRSFGELFGKTALIVGWGRIGRMTGEMLVRGFGMQVLVWSPRAPETGGFARPATLAEGLAAADLVSLHTPMSPATRHMIDARSLAGMKPGAVLVNTARAGLVDEEALAAALEEGRIAGAGLDVYSDAAPAGRLGRAPGAIFTPHLGATTEEALIRVALASAEHVITALAGGIPETALNAAALAGQGSLGG</sequence>
<evidence type="ECO:0000313" key="4">
    <source>
        <dbReference type="EMBL" id="MBE3638188.1"/>
    </source>
</evidence>
<evidence type="ECO:0000259" key="3">
    <source>
        <dbReference type="Pfam" id="PF02826"/>
    </source>
</evidence>
<name>A0A8J7CZP0_9RHOB</name>
<dbReference type="PANTHER" id="PTHR42938">
    <property type="entry name" value="FORMATE DEHYDROGENASE 1"/>
    <property type="match status" value="1"/>
</dbReference>
<comment type="similarity">
    <text evidence="1">Belongs to the D-isomer specific 2-hydroxyacid dehydrogenase family.</text>
</comment>
<proteinExistence type="inferred from homology"/>
<dbReference type="SUPFAM" id="SSF52283">
    <property type="entry name" value="Formate/glycerate dehydrogenase catalytic domain-like"/>
    <property type="match status" value="1"/>
</dbReference>
<evidence type="ECO:0000256" key="1">
    <source>
        <dbReference type="RuleBase" id="RU003719"/>
    </source>
</evidence>
<keyword evidence="5" id="KW-1185">Reference proteome</keyword>
<dbReference type="RefSeq" id="WP_193181593.1">
    <property type="nucleotide sequence ID" value="NZ_JACVXA010000019.1"/>
</dbReference>
<gene>
    <name evidence="4" type="ORF">ICN82_08260</name>
</gene>
<dbReference type="Proteomes" id="UP000609121">
    <property type="component" value="Unassembled WGS sequence"/>
</dbReference>
<dbReference type="PANTHER" id="PTHR42938:SF44">
    <property type="entry name" value="D-ISOMER SPECIFIC 2-HYDROXYACID DEHYDROGENASE NAD-BINDING"/>
    <property type="match status" value="1"/>
</dbReference>
<evidence type="ECO:0000313" key="5">
    <source>
        <dbReference type="Proteomes" id="UP000609121"/>
    </source>
</evidence>
<feature type="domain" description="D-isomer specific 2-hydroxyacid dehydrogenase catalytic" evidence="2">
    <location>
        <begin position="4"/>
        <end position="308"/>
    </location>
</feature>
<dbReference type="GO" id="GO:0051287">
    <property type="term" value="F:NAD binding"/>
    <property type="evidence" value="ECO:0007669"/>
    <property type="project" value="InterPro"/>
</dbReference>
<organism evidence="4 5">
    <name type="scientific">Mangrovicoccus algicola</name>
    <dbReference type="NCBI Taxonomy" id="2771008"/>
    <lineage>
        <taxon>Bacteria</taxon>
        <taxon>Pseudomonadati</taxon>
        <taxon>Pseudomonadota</taxon>
        <taxon>Alphaproteobacteria</taxon>
        <taxon>Rhodobacterales</taxon>
        <taxon>Paracoccaceae</taxon>
        <taxon>Mangrovicoccus</taxon>
    </lineage>
</organism>
<evidence type="ECO:0000259" key="2">
    <source>
        <dbReference type="Pfam" id="PF00389"/>
    </source>
</evidence>
<dbReference type="Pfam" id="PF00389">
    <property type="entry name" value="2-Hacid_dh"/>
    <property type="match status" value="1"/>
</dbReference>
<dbReference type="InterPro" id="IPR036291">
    <property type="entry name" value="NAD(P)-bd_dom_sf"/>
</dbReference>
<reference evidence="4" key="1">
    <citation type="submission" date="2020-09" db="EMBL/GenBank/DDBJ databases">
        <title>A novel bacterium of genus Mangrovicoccus, isolated from South China Sea.</title>
        <authorList>
            <person name="Huang H."/>
            <person name="Mo K."/>
            <person name="Hu Y."/>
        </authorList>
    </citation>
    <scope>NUCLEOTIDE SEQUENCE</scope>
    <source>
        <strain evidence="4">HB182678</strain>
    </source>
</reference>
<keyword evidence="1" id="KW-0560">Oxidoreductase</keyword>
<protein>
    <submittedName>
        <fullName evidence="4">3-phosphoglycerate dehydrogenase</fullName>
    </submittedName>
</protein>
<dbReference type="SUPFAM" id="SSF51735">
    <property type="entry name" value="NAD(P)-binding Rossmann-fold domains"/>
    <property type="match status" value="1"/>
</dbReference>
<accession>A0A8J7CZP0</accession>
<dbReference type="InterPro" id="IPR006140">
    <property type="entry name" value="D-isomer_DH_NAD-bd"/>
</dbReference>
<dbReference type="InterPro" id="IPR006139">
    <property type="entry name" value="D-isomer_2_OHA_DH_cat_dom"/>
</dbReference>
<feature type="domain" description="D-isomer specific 2-hydroxyacid dehydrogenase NAD-binding" evidence="3">
    <location>
        <begin position="105"/>
        <end position="276"/>
    </location>
</feature>
<dbReference type="GO" id="GO:0016616">
    <property type="term" value="F:oxidoreductase activity, acting on the CH-OH group of donors, NAD or NADP as acceptor"/>
    <property type="evidence" value="ECO:0007669"/>
    <property type="project" value="InterPro"/>
</dbReference>
<dbReference type="EMBL" id="JACVXA010000019">
    <property type="protein sequence ID" value="MBE3638188.1"/>
    <property type="molecule type" value="Genomic_DNA"/>
</dbReference>
<dbReference type="Gene3D" id="3.40.50.720">
    <property type="entry name" value="NAD(P)-binding Rossmann-like Domain"/>
    <property type="match status" value="2"/>
</dbReference>
<comment type="caution">
    <text evidence="4">The sequence shown here is derived from an EMBL/GenBank/DDBJ whole genome shotgun (WGS) entry which is preliminary data.</text>
</comment>
<dbReference type="AlphaFoldDB" id="A0A8J7CZP0"/>